<feature type="transmembrane region" description="Helical" evidence="5">
    <location>
        <begin position="222"/>
        <end position="242"/>
    </location>
</feature>
<comment type="subcellular location">
    <subcellularLocation>
        <location evidence="1">Membrane</location>
        <topology evidence="1">Multi-pass membrane protein</topology>
    </subcellularLocation>
</comment>
<sequence length="319" mass="33257">MSTAVNRPMSAAEWVMLLSLSVLWGGSFFFTGVALSALPPLTLVVLRVGIAALILNLILPFADPHRSRCREAWAAFLGMGILNNVVPFGLIVWGQTHIASGLAAILNATTPLFTVVVAHLLTSEERMTGNRLAGALVGLGGVSVMIGAGAFAEAGSNLPAQLAVLGAALSYALAGIFGRRFRRMGISPLATATGQVTGSTLVLLPVALLVDRPWTLAVPGPSVWGAVLGIAALSTALAYLLYFRLLASAGATNLLLVTFLIPVSAILLGASVLGEHLDPRHYLGMVLIGCGLAAIDGRVFERVGMRRSEDPAVYQGRDI</sequence>
<dbReference type="AlphaFoldDB" id="A0A160P959"/>
<dbReference type="InterPro" id="IPR000620">
    <property type="entry name" value="EamA_dom"/>
</dbReference>
<evidence type="ECO:0000313" key="8">
    <source>
        <dbReference type="Proteomes" id="UP000218288"/>
    </source>
</evidence>
<feature type="transmembrane region" description="Helical" evidence="5">
    <location>
        <begin position="158"/>
        <end position="177"/>
    </location>
</feature>
<feature type="domain" description="EamA" evidence="6">
    <location>
        <begin position="160"/>
        <end position="294"/>
    </location>
</feature>
<feature type="domain" description="EamA" evidence="6">
    <location>
        <begin position="16"/>
        <end position="146"/>
    </location>
</feature>
<dbReference type="Pfam" id="PF00892">
    <property type="entry name" value="EamA"/>
    <property type="match status" value="2"/>
</dbReference>
<accession>A0A160P959</accession>
<dbReference type="GO" id="GO:0016020">
    <property type="term" value="C:membrane"/>
    <property type="evidence" value="ECO:0007669"/>
    <property type="project" value="UniProtKB-SubCell"/>
</dbReference>
<evidence type="ECO:0000313" key="7">
    <source>
        <dbReference type="EMBL" id="BAU89117.1"/>
    </source>
</evidence>
<keyword evidence="3 5" id="KW-1133">Transmembrane helix</keyword>
<dbReference type="EMBL" id="AP014809">
    <property type="protein sequence ID" value="BAU89117.1"/>
    <property type="molecule type" value="Genomic_DNA"/>
</dbReference>
<feature type="transmembrane region" description="Helical" evidence="5">
    <location>
        <begin position="280"/>
        <end position="300"/>
    </location>
</feature>
<organism evidence="7 8">
    <name type="scientific">Methylorubrum populi</name>
    <dbReference type="NCBI Taxonomy" id="223967"/>
    <lineage>
        <taxon>Bacteria</taxon>
        <taxon>Pseudomonadati</taxon>
        <taxon>Pseudomonadota</taxon>
        <taxon>Alphaproteobacteria</taxon>
        <taxon>Hyphomicrobiales</taxon>
        <taxon>Methylobacteriaceae</taxon>
        <taxon>Methylorubrum</taxon>
    </lineage>
</organism>
<name>A0A160P959_9HYPH</name>
<feature type="transmembrane region" description="Helical" evidence="5">
    <location>
        <begin position="99"/>
        <end position="121"/>
    </location>
</feature>
<evidence type="ECO:0000256" key="4">
    <source>
        <dbReference type="ARBA" id="ARBA00023136"/>
    </source>
</evidence>
<feature type="transmembrane region" description="Helical" evidence="5">
    <location>
        <begin position="189"/>
        <end position="210"/>
    </location>
</feature>
<feature type="transmembrane region" description="Helical" evidence="5">
    <location>
        <begin position="73"/>
        <end position="93"/>
    </location>
</feature>
<evidence type="ECO:0000256" key="3">
    <source>
        <dbReference type="ARBA" id="ARBA00022989"/>
    </source>
</evidence>
<dbReference type="OrthoDB" id="9810556at2"/>
<dbReference type="RefSeq" id="WP_096483615.1">
    <property type="nucleotide sequence ID" value="NZ_AP014809.1"/>
</dbReference>
<dbReference type="Proteomes" id="UP000218288">
    <property type="component" value="Chromosome"/>
</dbReference>
<dbReference type="SUPFAM" id="SSF103481">
    <property type="entry name" value="Multidrug resistance efflux transporter EmrE"/>
    <property type="match status" value="2"/>
</dbReference>
<dbReference type="InterPro" id="IPR050638">
    <property type="entry name" value="AA-Vitamin_Transporters"/>
</dbReference>
<feature type="transmembrane region" description="Helical" evidence="5">
    <location>
        <begin position="254"/>
        <end position="274"/>
    </location>
</feature>
<keyword evidence="4 5" id="KW-0472">Membrane</keyword>
<feature type="transmembrane region" description="Helical" evidence="5">
    <location>
        <begin position="12"/>
        <end position="35"/>
    </location>
</feature>
<evidence type="ECO:0000259" key="6">
    <source>
        <dbReference type="Pfam" id="PF00892"/>
    </source>
</evidence>
<keyword evidence="2 5" id="KW-0812">Transmembrane</keyword>
<proteinExistence type="predicted"/>
<dbReference type="InterPro" id="IPR037185">
    <property type="entry name" value="EmrE-like"/>
</dbReference>
<evidence type="ECO:0000256" key="1">
    <source>
        <dbReference type="ARBA" id="ARBA00004141"/>
    </source>
</evidence>
<evidence type="ECO:0000256" key="5">
    <source>
        <dbReference type="SAM" id="Phobius"/>
    </source>
</evidence>
<feature type="transmembrane region" description="Helical" evidence="5">
    <location>
        <begin position="41"/>
        <end position="61"/>
    </location>
</feature>
<feature type="transmembrane region" description="Helical" evidence="5">
    <location>
        <begin position="133"/>
        <end position="152"/>
    </location>
</feature>
<reference evidence="7 8" key="1">
    <citation type="journal article" date="2016" name="Genome Announc.">
        <title>Complete Genome Sequence of Methylobacterium populi P-1M, Isolated from Pink-Pigmented Household Biofilm.</title>
        <authorList>
            <person name="Morohoshi T."/>
            <person name="Ikeda T."/>
        </authorList>
    </citation>
    <scope>NUCLEOTIDE SEQUENCE [LARGE SCALE GENOMIC DNA]</scope>
    <source>
        <strain evidence="7 8">P-1M</strain>
    </source>
</reference>
<protein>
    <recommendedName>
        <fullName evidence="6">EamA domain-containing protein</fullName>
    </recommendedName>
</protein>
<dbReference type="PANTHER" id="PTHR32322">
    <property type="entry name" value="INNER MEMBRANE TRANSPORTER"/>
    <property type="match status" value="1"/>
</dbReference>
<gene>
    <name evidence="7" type="ORF">MPPM_0512</name>
</gene>
<dbReference type="PANTHER" id="PTHR32322:SF9">
    <property type="entry name" value="AMINO-ACID METABOLITE EFFLUX PUMP-RELATED"/>
    <property type="match status" value="1"/>
</dbReference>
<evidence type="ECO:0000256" key="2">
    <source>
        <dbReference type="ARBA" id="ARBA00022692"/>
    </source>
</evidence>